<evidence type="ECO:0000313" key="3">
    <source>
        <dbReference type="Proteomes" id="UP000198967"/>
    </source>
</evidence>
<feature type="transmembrane region" description="Helical" evidence="1">
    <location>
        <begin position="20"/>
        <end position="37"/>
    </location>
</feature>
<sequence length="114" mass="12078">MALRPKFTVPKLEASSFKGWTFVLIAGTVLAVVAMFTQGSGTTNETGCVMAVQGAAPLDVYRSASTQFEPVDQLAPGARVDAEPGLIENGFRKLLGDNRWAVNERLAATEGSTC</sequence>
<keyword evidence="3" id="KW-1185">Reference proteome</keyword>
<dbReference type="RefSeq" id="WP_093077236.1">
    <property type="nucleotide sequence ID" value="NZ_FNBE01000002.1"/>
</dbReference>
<organism evidence="2 3">
    <name type="scientific">Pseudonocardia oroxyli</name>
    <dbReference type="NCBI Taxonomy" id="366584"/>
    <lineage>
        <taxon>Bacteria</taxon>
        <taxon>Bacillati</taxon>
        <taxon>Actinomycetota</taxon>
        <taxon>Actinomycetes</taxon>
        <taxon>Pseudonocardiales</taxon>
        <taxon>Pseudonocardiaceae</taxon>
        <taxon>Pseudonocardia</taxon>
    </lineage>
</organism>
<keyword evidence="1" id="KW-1133">Transmembrane helix</keyword>
<proteinExistence type="predicted"/>
<evidence type="ECO:0008006" key="4">
    <source>
        <dbReference type="Google" id="ProtNLM"/>
    </source>
</evidence>
<dbReference type="AlphaFoldDB" id="A0A1G7GU25"/>
<dbReference type="EMBL" id="FNBE01000002">
    <property type="protein sequence ID" value="SDE91652.1"/>
    <property type="molecule type" value="Genomic_DNA"/>
</dbReference>
<name>A0A1G7GU25_PSEOR</name>
<accession>A0A1G7GU25</accession>
<dbReference type="Proteomes" id="UP000198967">
    <property type="component" value="Unassembled WGS sequence"/>
</dbReference>
<evidence type="ECO:0000256" key="1">
    <source>
        <dbReference type="SAM" id="Phobius"/>
    </source>
</evidence>
<keyword evidence="1" id="KW-0812">Transmembrane</keyword>
<dbReference type="STRING" id="366584.SAMN05216377_102458"/>
<reference evidence="2 3" key="1">
    <citation type="submission" date="2016-10" db="EMBL/GenBank/DDBJ databases">
        <authorList>
            <person name="de Groot N.N."/>
        </authorList>
    </citation>
    <scope>NUCLEOTIDE SEQUENCE [LARGE SCALE GENOMIC DNA]</scope>
    <source>
        <strain evidence="2 3">CGMCC 4.3143</strain>
    </source>
</reference>
<keyword evidence="1" id="KW-0472">Membrane</keyword>
<protein>
    <recommendedName>
        <fullName evidence="4">SH3 domain-containing protein</fullName>
    </recommendedName>
</protein>
<evidence type="ECO:0000313" key="2">
    <source>
        <dbReference type="EMBL" id="SDE91652.1"/>
    </source>
</evidence>
<gene>
    <name evidence="2" type="ORF">SAMN05216377_102458</name>
</gene>
<dbReference type="OrthoDB" id="3574655at2"/>